<dbReference type="RefSeq" id="WP_035510657.1">
    <property type="nucleotide sequence ID" value="NZ_CCDH010000002.1"/>
</dbReference>
<sequence>MQIRHCRSDDYLNVSSVIKTWWNGRDMKLPRLFFEHFQNTSFIIENDAQEVIGFLIGFISQSQPNEAYIHFVGVHPEYRKKGLAQKLYDLFFLEVKMHDVHQVRCITSIINKQSIAFHTRIGFEIVNGDKEIEGIQVHSNHGGEGVDRVLFVKGLNEFE</sequence>
<accession>A0A024P8N4</accession>
<dbReference type="CDD" id="cd04301">
    <property type="entry name" value="NAT_SF"/>
    <property type="match status" value="1"/>
</dbReference>
<dbReference type="FunFam" id="3.40.630.30:FF:000133">
    <property type="entry name" value="Acetyltransferase, GNAT family"/>
    <property type="match status" value="1"/>
</dbReference>
<dbReference type="Proteomes" id="UP000028868">
    <property type="component" value="Unassembled WGS sequence"/>
</dbReference>
<evidence type="ECO:0000313" key="3">
    <source>
        <dbReference type="Proteomes" id="UP000028868"/>
    </source>
</evidence>
<dbReference type="Pfam" id="PF00583">
    <property type="entry name" value="Acetyltransf_1"/>
    <property type="match status" value="1"/>
</dbReference>
<dbReference type="InterPro" id="IPR016181">
    <property type="entry name" value="Acyl_CoA_acyltransferase"/>
</dbReference>
<reference evidence="2 3" key="2">
    <citation type="submission" date="2014-05" db="EMBL/GenBank/DDBJ databases">
        <title>Draft genome sequence of Halobacillus karajensis HK-03.</title>
        <authorList>
            <person name="Khelaifia S."/>
            <person name="Croce O."/>
            <person name="Lagier J.C."/>
            <person name="Raoult D."/>
        </authorList>
    </citation>
    <scope>NUCLEOTIDE SEQUENCE [LARGE SCALE GENOMIC DNA]</scope>
    <source>
        <strain evidence="2 3">HD-03</strain>
    </source>
</reference>
<dbReference type="PROSITE" id="PS51186">
    <property type="entry name" value="GNAT"/>
    <property type="match status" value="1"/>
</dbReference>
<dbReference type="InterPro" id="IPR017255">
    <property type="entry name" value="AcTrfase_GNAT_prd"/>
</dbReference>
<evidence type="ECO:0000259" key="1">
    <source>
        <dbReference type="PROSITE" id="PS51186"/>
    </source>
</evidence>
<dbReference type="PANTHER" id="PTHR43072:SF36">
    <property type="entry name" value="RIBOSOMAL-PROTEIN-ALANINE ACETYLTRANSFERASE"/>
    <property type="match status" value="1"/>
</dbReference>
<dbReference type="PANTHER" id="PTHR43072">
    <property type="entry name" value="N-ACETYLTRANSFERASE"/>
    <property type="match status" value="1"/>
</dbReference>
<dbReference type="Gene3D" id="3.40.630.30">
    <property type="match status" value="1"/>
</dbReference>
<gene>
    <name evidence="2" type="ORF">BN983_03595</name>
</gene>
<comment type="caution">
    <text evidence="2">The sequence shown here is derived from an EMBL/GenBank/DDBJ whole genome shotgun (WGS) entry which is preliminary data.</text>
</comment>
<protein>
    <submittedName>
        <fullName evidence="2">Diaminobutyrate acetyltransferase</fullName>
    </submittedName>
</protein>
<keyword evidence="3" id="KW-1185">Reference proteome</keyword>
<feature type="domain" description="N-acetyltransferase" evidence="1">
    <location>
        <begin position="1"/>
        <end position="156"/>
    </location>
</feature>
<dbReference type="EMBL" id="CCDI010000004">
    <property type="protein sequence ID" value="CDQ25280.1"/>
    <property type="molecule type" value="Genomic_DNA"/>
</dbReference>
<proteinExistence type="predicted"/>
<reference evidence="3" key="1">
    <citation type="submission" date="2014-03" db="EMBL/GenBank/DDBJ databases">
        <authorList>
            <person name="Urmite Genomes U."/>
        </authorList>
    </citation>
    <scope>NUCLEOTIDE SEQUENCE [LARGE SCALE GENOMIC DNA]</scope>
    <source>
        <strain evidence="3">HD-03</strain>
    </source>
</reference>
<name>A0A024P8N4_9BACI</name>
<dbReference type="PIRSF" id="PIRSF037663">
    <property type="entry name" value="Acetyltransf_GNAT_prd"/>
    <property type="match status" value="1"/>
</dbReference>
<dbReference type="GO" id="GO:0016747">
    <property type="term" value="F:acyltransferase activity, transferring groups other than amino-acyl groups"/>
    <property type="evidence" value="ECO:0007669"/>
    <property type="project" value="InterPro"/>
</dbReference>
<dbReference type="AlphaFoldDB" id="A0A024P8N4"/>
<organism evidence="2 3">
    <name type="scientific">Halobacillus karajensis</name>
    <dbReference type="NCBI Taxonomy" id="195088"/>
    <lineage>
        <taxon>Bacteria</taxon>
        <taxon>Bacillati</taxon>
        <taxon>Bacillota</taxon>
        <taxon>Bacilli</taxon>
        <taxon>Bacillales</taxon>
        <taxon>Bacillaceae</taxon>
        <taxon>Halobacillus</taxon>
    </lineage>
</organism>
<dbReference type="InterPro" id="IPR000182">
    <property type="entry name" value="GNAT_dom"/>
</dbReference>
<evidence type="ECO:0000313" key="2">
    <source>
        <dbReference type="EMBL" id="CDQ25280.1"/>
    </source>
</evidence>
<dbReference type="SUPFAM" id="SSF55729">
    <property type="entry name" value="Acyl-CoA N-acyltransferases (Nat)"/>
    <property type="match status" value="1"/>
</dbReference>